<sequence>MRRGWIQQALAAGNPLGTVAPHSRHLLRGTAYAYRRRKVPGVRTRPASWPWPPDQPLVSPQPSGHLFTVPERELFKDLLTHGRPDRAWTLFRSRR</sequence>
<name>A0AAT9HL27_9ACTN</name>
<dbReference type="AlphaFoldDB" id="A0AAT9HL27"/>
<accession>A0AAT9HL27</accession>
<evidence type="ECO:0008006" key="2">
    <source>
        <dbReference type="Google" id="ProtNLM"/>
    </source>
</evidence>
<gene>
    <name evidence="1" type="ORF">SHKM778_45210</name>
</gene>
<organism evidence="1">
    <name type="scientific">Streptomyces haneummycinicus</name>
    <dbReference type="NCBI Taxonomy" id="3074435"/>
    <lineage>
        <taxon>Bacteria</taxon>
        <taxon>Bacillati</taxon>
        <taxon>Actinomycetota</taxon>
        <taxon>Actinomycetes</taxon>
        <taxon>Kitasatosporales</taxon>
        <taxon>Streptomycetaceae</taxon>
        <taxon>Streptomyces</taxon>
    </lineage>
</organism>
<protein>
    <recommendedName>
        <fullName evidence="2">Transposase</fullName>
    </recommendedName>
</protein>
<evidence type="ECO:0000313" key="1">
    <source>
        <dbReference type="EMBL" id="BFO18133.1"/>
    </source>
</evidence>
<proteinExistence type="predicted"/>
<dbReference type="EMBL" id="AP035768">
    <property type="protein sequence ID" value="BFO18133.1"/>
    <property type="molecule type" value="Genomic_DNA"/>
</dbReference>
<reference evidence="1" key="2">
    <citation type="submission" date="2024-07" db="EMBL/GenBank/DDBJ databases">
        <title>Streptomyces haneummycinica sp. nov., a new antibiotic-producing actinobacterium isolated from marine sediment.</title>
        <authorList>
            <person name="Uemura M."/>
            <person name="Hamada M."/>
            <person name="Hirano S."/>
            <person name="Kobayashi K."/>
            <person name="Ohshiro T."/>
            <person name="Kobayashi T."/>
            <person name="Terahara T."/>
        </authorList>
    </citation>
    <scope>NUCLEOTIDE SEQUENCE</scope>
    <source>
        <strain evidence="1">KM77-8</strain>
    </source>
</reference>
<reference evidence="1" key="1">
    <citation type="submission" date="2024-06" db="EMBL/GenBank/DDBJ databases">
        <authorList>
            <consortium name="consrtm"/>
            <person name="Uemura M."/>
            <person name="Terahara T."/>
        </authorList>
    </citation>
    <scope>NUCLEOTIDE SEQUENCE</scope>
    <source>
        <strain evidence="1">KM77-8</strain>
    </source>
</reference>